<dbReference type="Pfam" id="PF19315">
    <property type="entry name" value="MC_hydratase"/>
    <property type="match status" value="1"/>
</dbReference>
<proteinExistence type="predicted"/>
<comment type="caution">
    <text evidence="1">The sequence shown here is derived from an EMBL/GenBank/DDBJ whole genome shotgun (WGS) entry which is preliminary data.</text>
</comment>
<sequence>MPESFAAIRERARLLPKGRSFEDFAPGQTFDHHWGRTVTESDSVRFSTLTLSYNPVYFNVETARAQGHDRLVAHPNLVFLTVFGLSVEDLSENGGPFLGVEELTFHRPVLVGETLSARSRVRDTRTSSSRPGMGIVSWHTEGLAGGEVVIDFIRTNFVRTADAPSVL</sequence>
<gene>
    <name evidence="1" type="ORF">FPZ12_003830</name>
</gene>
<dbReference type="AlphaFoldDB" id="A0A5N0VIB4"/>
<accession>A0A5N0VIB4</accession>
<keyword evidence="2" id="KW-1185">Reference proteome</keyword>
<dbReference type="GO" id="GO:0016829">
    <property type="term" value="F:lyase activity"/>
    <property type="evidence" value="ECO:0007669"/>
    <property type="project" value="InterPro"/>
</dbReference>
<dbReference type="Gene3D" id="3.10.129.10">
    <property type="entry name" value="Hotdog Thioesterase"/>
    <property type="match status" value="1"/>
</dbReference>
<dbReference type="RefSeq" id="WP_144745570.1">
    <property type="nucleotide sequence ID" value="NZ_VMNW02000003.1"/>
</dbReference>
<dbReference type="InterPro" id="IPR029069">
    <property type="entry name" value="HotDog_dom_sf"/>
</dbReference>
<evidence type="ECO:0000313" key="1">
    <source>
        <dbReference type="EMBL" id="KAA9166089.1"/>
    </source>
</evidence>
<dbReference type="EMBL" id="VMNW02000003">
    <property type="protein sequence ID" value="KAA9166089.1"/>
    <property type="molecule type" value="Genomic_DNA"/>
</dbReference>
<dbReference type="OrthoDB" id="9796589at2"/>
<dbReference type="PANTHER" id="PTHR43664">
    <property type="entry name" value="MONOAMINE OXIDASE-RELATED"/>
    <property type="match status" value="1"/>
</dbReference>
<dbReference type="InterPro" id="IPR052342">
    <property type="entry name" value="MCH/BMMD"/>
</dbReference>
<dbReference type="Proteomes" id="UP000319769">
    <property type="component" value="Unassembled WGS sequence"/>
</dbReference>
<dbReference type="InterPro" id="IPR048274">
    <property type="entry name" value="MC_hydratase"/>
</dbReference>
<protein>
    <submittedName>
        <fullName evidence="1">MaoC family dehydratase</fullName>
    </submittedName>
</protein>
<evidence type="ECO:0000313" key="2">
    <source>
        <dbReference type="Proteomes" id="UP000319769"/>
    </source>
</evidence>
<reference evidence="1" key="1">
    <citation type="submission" date="2019-09" db="EMBL/GenBank/DDBJ databases">
        <authorList>
            <person name="Teo W.F.A."/>
            <person name="Duangmal K."/>
        </authorList>
    </citation>
    <scope>NUCLEOTIDE SEQUENCE [LARGE SCALE GENOMIC DNA]</scope>
    <source>
        <strain evidence="1">K81G1</strain>
    </source>
</reference>
<dbReference type="CDD" id="cd03451">
    <property type="entry name" value="FkbR2"/>
    <property type="match status" value="1"/>
</dbReference>
<name>A0A5N0VIB4_9PSEU</name>
<dbReference type="PANTHER" id="PTHR43664:SF1">
    <property type="entry name" value="BETA-METHYLMALYL-COA DEHYDRATASE"/>
    <property type="match status" value="1"/>
</dbReference>
<organism evidence="1 2">
    <name type="scientific">Amycolatopsis acidicola</name>
    <dbReference type="NCBI Taxonomy" id="2596893"/>
    <lineage>
        <taxon>Bacteria</taxon>
        <taxon>Bacillati</taxon>
        <taxon>Actinomycetota</taxon>
        <taxon>Actinomycetes</taxon>
        <taxon>Pseudonocardiales</taxon>
        <taxon>Pseudonocardiaceae</taxon>
        <taxon>Amycolatopsis</taxon>
    </lineage>
</organism>
<dbReference type="SUPFAM" id="SSF54637">
    <property type="entry name" value="Thioesterase/thiol ester dehydrase-isomerase"/>
    <property type="match status" value="1"/>
</dbReference>